<dbReference type="PANTHER" id="PTHR30290">
    <property type="entry name" value="PERIPLASMIC BINDING COMPONENT OF ABC TRANSPORTER"/>
    <property type="match status" value="1"/>
</dbReference>
<evidence type="ECO:0000256" key="1">
    <source>
        <dbReference type="SAM" id="SignalP"/>
    </source>
</evidence>
<reference evidence="3 4" key="2">
    <citation type="submission" date="2013-04" db="EMBL/GenBank/DDBJ databases">
        <title>The Genome Sequence of Bilophila wadsworthia 3_1_6.</title>
        <authorList>
            <consortium name="The Broad Institute Genomics Platform"/>
            <person name="Earl A."/>
            <person name="Ward D."/>
            <person name="Feldgarden M."/>
            <person name="Gevers D."/>
            <person name="Sibley C."/>
            <person name="Strauss J."/>
            <person name="Allen-Vercoe E."/>
            <person name="Walker B."/>
            <person name="Young S."/>
            <person name="Zeng Q."/>
            <person name="Gargeya S."/>
            <person name="Fitzgerald M."/>
            <person name="Haas B."/>
            <person name="Abouelleil A."/>
            <person name="Allen A.W."/>
            <person name="Alvarado L."/>
            <person name="Arachchi H.M."/>
            <person name="Berlin A.M."/>
            <person name="Chapman S.B."/>
            <person name="Gainer-Dewar J."/>
            <person name="Goldberg J."/>
            <person name="Griggs A."/>
            <person name="Gujja S."/>
            <person name="Hansen M."/>
            <person name="Howarth C."/>
            <person name="Imamovic A."/>
            <person name="Ireland A."/>
            <person name="Larimer J."/>
            <person name="McCowan C."/>
            <person name="Murphy C."/>
            <person name="Pearson M."/>
            <person name="Poon T.W."/>
            <person name="Priest M."/>
            <person name="Roberts A."/>
            <person name="Saif S."/>
            <person name="Shea T."/>
            <person name="Sisk P."/>
            <person name="Sykes S."/>
            <person name="Wortman J."/>
            <person name="Nusbaum C."/>
            <person name="Birren B."/>
        </authorList>
    </citation>
    <scope>NUCLEOTIDE SEQUENCE [LARGE SCALE GENOMIC DNA]</scope>
    <source>
        <strain evidence="3 4">3_1_6</strain>
    </source>
</reference>
<feature type="chain" id="PRO_5003203224" evidence="1">
    <location>
        <begin position="23"/>
        <end position="250"/>
    </location>
</feature>
<dbReference type="Gene3D" id="3.40.190.10">
    <property type="entry name" value="Periplasmic binding protein-like II"/>
    <property type="match status" value="1"/>
</dbReference>
<dbReference type="AlphaFoldDB" id="E5Y5A2"/>
<dbReference type="PANTHER" id="PTHR30290:SF37">
    <property type="entry name" value="NICKEL-BINDING PERIPLASMIC PROTEIN"/>
    <property type="match status" value="1"/>
</dbReference>
<dbReference type="Pfam" id="PF00496">
    <property type="entry name" value="SBP_bac_5"/>
    <property type="match status" value="1"/>
</dbReference>
<dbReference type="GO" id="GO:0030288">
    <property type="term" value="C:outer membrane-bounded periplasmic space"/>
    <property type="evidence" value="ECO:0007669"/>
    <property type="project" value="TreeGrafter"/>
</dbReference>
<evidence type="ECO:0000313" key="3">
    <source>
        <dbReference type="EMBL" id="EFV44869.2"/>
    </source>
</evidence>
<keyword evidence="1" id="KW-0732">Signal</keyword>
<gene>
    <name evidence="3" type="ORF">HMPREF0179_01365</name>
</gene>
<keyword evidence="4" id="KW-1185">Reference proteome</keyword>
<feature type="signal peptide" evidence="1">
    <location>
        <begin position="1"/>
        <end position="22"/>
    </location>
</feature>
<sequence length="250" mass="28364">MFMGKLFVVVIALLGLAGCSQEEPPSKAEAPRTELAYASTKDIRNINPHLYSGEMAAQNMVFEPLVVNTKEGVKPWLAESWEISPDGKEYTFHLRKDVAFTDGTPFNAEAVKANMDAIVSNLPRHAWLDMVNEIDRNEAVDEYTYKLVLKHPYYPTLVELGLTRPFRFISPKCFIDGETKNGVSGYVGTGPWVLTEHKDKQYAVFTRNERYWGPKPALESVRWKVRTIRLFCSHSRRGKSILFSVPTVTC</sequence>
<dbReference type="STRING" id="563192.HMPREF0179_01365"/>
<feature type="domain" description="Solute-binding protein family 5" evidence="2">
    <location>
        <begin position="73"/>
        <end position="225"/>
    </location>
</feature>
<dbReference type="GO" id="GO:0015833">
    <property type="term" value="P:peptide transport"/>
    <property type="evidence" value="ECO:0007669"/>
    <property type="project" value="TreeGrafter"/>
</dbReference>
<name>E5Y5A2_BILW3</name>
<proteinExistence type="predicted"/>
<dbReference type="EMBL" id="ADCP02000001">
    <property type="protein sequence ID" value="EFV44869.2"/>
    <property type="molecule type" value="Genomic_DNA"/>
</dbReference>
<organism evidence="3 4">
    <name type="scientific">Bilophila wadsworthia (strain 3_1_6)</name>
    <dbReference type="NCBI Taxonomy" id="563192"/>
    <lineage>
        <taxon>Bacteria</taxon>
        <taxon>Pseudomonadati</taxon>
        <taxon>Thermodesulfobacteriota</taxon>
        <taxon>Desulfovibrionia</taxon>
        <taxon>Desulfovibrionales</taxon>
        <taxon>Desulfovibrionaceae</taxon>
        <taxon>Bilophila</taxon>
    </lineage>
</organism>
<comment type="caution">
    <text evidence="3">The sequence shown here is derived from an EMBL/GenBank/DDBJ whole genome shotgun (WGS) entry which is preliminary data.</text>
</comment>
<reference evidence="3 4" key="1">
    <citation type="submission" date="2010-10" db="EMBL/GenBank/DDBJ databases">
        <authorList>
            <consortium name="The Broad Institute Genome Sequencing Platform"/>
            <person name="Ward D."/>
            <person name="Earl A."/>
            <person name="Feldgarden M."/>
            <person name="Young S.K."/>
            <person name="Gargeya S."/>
            <person name="Zeng Q."/>
            <person name="Alvarado L."/>
            <person name="Berlin A."/>
            <person name="Bochicchio J."/>
            <person name="Chapman S.B."/>
            <person name="Chen Z."/>
            <person name="Freedman E."/>
            <person name="Gellesch M."/>
            <person name="Goldberg J."/>
            <person name="Griggs A."/>
            <person name="Gujja S."/>
            <person name="Heilman E."/>
            <person name="Heiman D."/>
            <person name="Howarth C."/>
            <person name="Mehta T."/>
            <person name="Neiman D."/>
            <person name="Pearson M."/>
            <person name="Roberts A."/>
            <person name="Saif S."/>
            <person name="Shea T."/>
            <person name="Shenoy N."/>
            <person name="Sisk P."/>
            <person name="Stolte C."/>
            <person name="Sykes S."/>
            <person name="White J."/>
            <person name="Yandava C."/>
            <person name="Allen-Vercoe E."/>
            <person name="Sibley C."/>
            <person name="Ambrose C.E."/>
            <person name="Strauss J."/>
            <person name="Daigneault M."/>
            <person name="Haas B."/>
            <person name="Nusbaum C."/>
            <person name="Birren B."/>
        </authorList>
    </citation>
    <scope>NUCLEOTIDE SEQUENCE [LARGE SCALE GENOMIC DNA]</scope>
    <source>
        <strain evidence="3 4">3_1_6</strain>
    </source>
</reference>
<dbReference type="GO" id="GO:1904680">
    <property type="term" value="F:peptide transmembrane transporter activity"/>
    <property type="evidence" value="ECO:0007669"/>
    <property type="project" value="TreeGrafter"/>
</dbReference>
<dbReference type="InterPro" id="IPR039424">
    <property type="entry name" value="SBP_5"/>
</dbReference>
<protein>
    <submittedName>
        <fullName evidence="3">Peptide/nickel transport system substrate-binding protein</fullName>
    </submittedName>
</protein>
<evidence type="ECO:0000259" key="2">
    <source>
        <dbReference type="Pfam" id="PF00496"/>
    </source>
</evidence>
<dbReference type="HOGENOM" id="CLU_082947_0_0_7"/>
<dbReference type="Proteomes" id="UP000006034">
    <property type="component" value="Unassembled WGS sequence"/>
</dbReference>
<dbReference type="eggNOG" id="COG0747">
    <property type="taxonomic scope" value="Bacteria"/>
</dbReference>
<dbReference type="InterPro" id="IPR000914">
    <property type="entry name" value="SBP_5_dom"/>
</dbReference>
<dbReference type="PROSITE" id="PS51257">
    <property type="entry name" value="PROKAR_LIPOPROTEIN"/>
    <property type="match status" value="1"/>
</dbReference>
<accession>E5Y5A2</accession>
<evidence type="ECO:0000313" key="4">
    <source>
        <dbReference type="Proteomes" id="UP000006034"/>
    </source>
</evidence>
<dbReference type="SUPFAM" id="SSF53850">
    <property type="entry name" value="Periplasmic binding protein-like II"/>
    <property type="match status" value="1"/>
</dbReference>